<reference evidence="2" key="1">
    <citation type="submission" date="2021-05" db="EMBL/GenBank/DDBJ databases">
        <authorList>
            <person name="Alioto T."/>
            <person name="Alioto T."/>
            <person name="Gomez Garrido J."/>
        </authorList>
    </citation>
    <scope>NUCLEOTIDE SEQUENCE</scope>
</reference>
<evidence type="ECO:0000256" key="1">
    <source>
        <dbReference type="SAM" id="MobiDB-lite"/>
    </source>
</evidence>
<name>A0A8D8QVJ3_9HEMI</name>
<accession>A0A8D8QVJ3</accession>
<organism evidence="2">
    <name type="scientific">Cacopsylla melanoneura</name>
    <dbReference type="NCBI Taxonomy" id="428564"/>
    <lineage>
        <taxon>Eukaryota</taxon>
        <taxon>Metazoa</taxon>
        <taxon>Ecdysozoa</taxon>
        <taxon>Arthropoda</taxon>
        <taxon>Hexapoda</taxon>
        <taxon>Insecta</taxon>
        <taxon>Pterygota</taxon>
        <taxon>Neoptera</taxon>
        <taxon>Paraneoptera</taxon>
        <taxon>Hemiptera</taxon>
        <taxon>Sternorrhyncha</taxon>
        <taxon>Psylloidea</taxon>
        <taxon>Psyllidae</taxon>
        <taxon>Psyllinae</taxon>
        <taxon>Cacopsylla</taxon>
    </lineage>
</organism>
<sequence>MTTRDLLNEIFALKYFLSPVFASSKGSVSRKGPNNARASPARNNLGSKNDQGSPSSSCPENGPVSPNNSSENGPSSVPVSNLVERYKFAPCGHLLAENIRKEWVRSCVLRREEPAFLFSQMEDRGSTADAITSE</sequence>
<feature type="compositionally biased region" description="Polar residues" evidence="1">
    <location>
        <begin position="45"/>
        <end position="58"/>
    </location>
</feature>
<protein>
    <submittedName>
        <fullName evidence="2">Uncharacterized protein</fullName>
    </submittedName>
</protein>
<evidence type="ECO:0000313" key="2">
    <source>
        <dbReference type="EMBL" id="CAG6639190.1"/>
    </source>
</evidence>
<feature type="region of interest" description="Disordered" evidence="1">
    <location>
        <begin position="23"/>
        <end position="78"/>
    </location>
</feature>
<feature type="compositionally biased region" description="Low complexity" evidence="1">
    <location>
        <begin position="33"/>
        <end position="44"/>
    </location>
</feature>
<proteinExistence type="predicted"/>
<feature type="compositionally biased region" description="Low complexity" evidence="1">
    <location>
        <begin position="59"/>
        <end position="78"/>
    </location>
</feature>
<dbReference type="EMBL" id="HBUF01105954">
    <property type="protein sequence ID" value="CAG6639190.1"/>
    <property type="molecule type" value="Transcribed_RNA"/>
</dbReference>
<dbReference type="AlphaFoldDB" id="A0A8D8QVJ3"/>